<dbReference type="Proteomes" id="UP000473681">
    <property type="component" value="Unassembled WGS sequence"/>
</dbReference>
<dbReference type="Proteomes" id="UP000476820">
    <property type="component" value="Unassembled WGS sequence"/>
</dbReference>
<evidence type="ECO:0000313" key="7">
    <source>
        <dbReference type="Proteomes" id="UP000472355"/>
    </source>
</evidence>
<evidence type="ECO:0000259" key="2">
    <source>
        <dbReference type="Pfam" id="PF00534"/>
    </source>
</evidence>
<feature type="domain" description="Glycosyltransferase subfamily 4-like N-terminal" evidence="3">
    <location>
        <begin position="17"/>
        <end position="168"/>
    </location>
</feature>
<evidence type="ECO:0000313" key="4">
    <source>
        <dbReference type="EMBL" id="NFA42461.1"/>
    </source>
</evidence>
<evidence type="ECO:0000256" key="1">
    <source>
        <dbReference type="ARBA" id="ARBA00022679"/>
    </source>
</evidence>
<dbReference type="Proteomes" id="UP000472355">
    <property type="component" value="Unassembled WGS sequence"/>
</dbReference>
<dbReference type="GO" id="GO:0016757">
    <property type="term" value="F:glycosyltransferase activity"/>
    <property type="evidence" value="ECO:0007669"/>
    <property type="project" value="InterPro"/>
</dbReference>
<evidence type="ECO:0000313" key="9">
    <source>
        <dbReference type="Proteomes" id="UP000476820"/>
    </source>
</evidence>
<comment type="caution">
    <text evidence="4">The sequence shown here is derived from an EMBL/GenBank/DDBJ whole genome shotgun (WGS) entry which is preliminary data.</text>
</comment>
<reference evidence="8 9" key="2">
    <citation type="submission" date="2019-04" db="EMBL/GenBank/DDBJ databases">
        <title>Genome sequencing of Clostridium botulinum Groups I-IV and Clostridium butyricum.</title>
        <authorList>
            <person name="Brunt J."/>
            <person name="Van Vliet A.H.M."/>
            <person name="Stringer S.C."/>
            <person name="Carter A.T."/>
            <person name="Peck M.W."/>
        </authorList>
    </citation>
    <scope>NUCLEOTIDE SEQUENCE [LARGE SCALE GENOMIC DNA]</scope>
    <source>
        <strain evidence="5 9">1605</strain>
        <strain evidence="6 8">CB-K-33E</strain>
    </source>
</reference>
<dbReference type="PANTHER" id="PTHR46401">
    <property type="entry name" value="GLYCOSYLTRANSFERASE WBBK-RELATED"/>
    <property type="match status" value="1"/>
</dbReference>
<dbReference type="EMBL" id="SWOV01000025">
    <property type="protein sequence ID" value="NFF88246.1"/>
    <property type="molecule type" value="Genomic_DNA"/>
</dbReference>
<accession>A0A0C2SL72</accession>
<organism evidence="4 7">
    <name type="scientific">Clostridium botulinum</name>
    <dbReference type="NCBI Taxonomy" id="1491"/>
    <lineage>
        <taxon>Bacteria</taxon>
        <taxon>Bacillati</taxon>
        <taxon>Bacillota</taxon>
        <taxon>Clostridia</taxon>
        <taxon>Eubacteriales</taxon>
        <taxon>Clostridiaceae</taxon>
        <taxon>Clostridium</taxon>
    </lineage>
</organism>
<proteinExistence type="predicted"/>
<dbReference type="EMBL" id="SGKU01000017">
    <property type="protein sequence ID" value="NFA42461.1"/>
    <property type="molecule type" value="Genomic_DNA"/>
</dbReference>
<dbReference type="InterPro" id="IPR028098">
    <property type="entry name" value="Glyco_trans_4-like_N"/>
</dbReference>
<dbReference type="GO" id="GO:0009103">
    <property type="term" value="P:lipopolysaccharide biosynthetic process"/>
    <property type="evidence" value="ECO:0007669"/>
    <property type="project" value="TreeGrafter"/>
</dbReference>
<dbReference type="Gene3D" id="3.40.50.2000">
    <property type="entry name" value="Glycogen Phosphorylase B"/>
    <property type="match status" value="2"/>
</dbReference>
<dbReference type="PANTHER" id="PTHR46401:SF2">
    <property type="entry name" value="GLYCOSYLTRANSFERASE WBBK-RELATED"/>
    <property type="match status" value="1"/>
</dbReference>
<dbReference type="SUPFAM" id="SSF53756">
    <property type="entry name" value="UDP-Glycosyltransferase/glycogen phosphorylase"/>
    <property type="match status" value="1"/>
</dbReference>
<evidence type="ECO:0000313" key="5">
    <source>
        <dbReference type="EMBL" id="NFF88246.1"/>
    </source>
</evidence>
<gene>
    <name evidence="4" type="ORF">EXM65_07650</name>
    <name evidence="5" type="ORF">FC774_10240</name>
    <name evidence="6" type="ORF">FDB51_02520</name>
</gene>
<dbReference type="Pfam" id="PF13439">
    <property type="entry name" value="Glyco_transf_4"/>
    <property type="match status" value="1"/>
</dbReference>
<dbReference type="OrthoDB" id="9797829at2"/>
<evidence type="ECO:0000313" key="6">
    <source>
        <dbReference type="EMBL" id="NFN34016.1"/>
    </source>
</evidence>
<dbReference type="EMBL" id="SWVK01000002">
    <property type="protein sequence ID" value="NFN34016.1"/>
    <property type="molecule type" value="Genomic_DNA"/>
</dbReference>
<dbReference type="AlphaFoldDB" id="A0A0C2SL72"/>
<protein>
    <submittedName>
        <fullName evidence="4">Glycosyltransferase family 1 protein</fullName>
    </submittedName>
    <submittedName>
        <fullName evidence="5">Glycosyltransferase family 4 protein</fullName>
    </submittedName>
</protein>
<keyword evidence="1 4" id="KW-0808">Transferase</keyword>
<name>A0A0C2SL72_CLOBO</name>
<evidence type="ECO:0000259" key="3">
    <source>
        <dbReference type="Pfam" id="PF13439"/>
    </source>
</evidence>
<dbReference type="CDD" id="cd03809">
    <property type="entry name" value="GT4_MtfB-like"/>
    <property type="match status" value="1"/>
</dbReference>
<reference evidence="4 7" key="1">
    <citation type="submission" date="2019-02" db="EMBL/GenBank/DDBJ databases">
        <title>Genome sequencing of Clostridium botulinum clinical isolates.</title>
        <authorList>
            <person name="Brunt J."/>
            <person name="Van Vliet A.H.M."/>
            <person name="Stringer S.C."/>
            <person name="Grant K.A."/>
            <person name="Carter A.C."/>
            <person name="Peck M.W."/>
        </authorList>
    </citation>
    <scope>NUCLEOTIDE SEQUENCE [LARGE SCALE GENOMIC DNA]</scope>
    <source>
        <strain evidence="4 7">H113700579</strain>
    </source>
</reference>
<dbReference type="Pfam" id="PF00534">
    <property type="entry name" value="Glycos_transf_1"/>
    <property type="match status" value="1"/>
</dbReference>
<dbReference type="FunFam" id="3.40.50.2000:FF:000119">
    <property type="entry name" value="Glycosyl transferase group 1"/>
    <property type="match status" value="1"/>
</dbReference>
<dbReference type="RefSeq" id="WP_012450868.1">
    <property type="nucleotide sequence ID" value="NZ_CP010520.1"/>
</dbReference>
<feature type="domain" description="Glycosyl transferase family 1" evidence="2">
    <location>
        <begin position="193"/>
        <end position="343"/>
    </location>
</feature>
<dbReference type="InterPro" id="IPR001296">
    <property type="entry name" value="Glyco_trans_1"/>
</dbReference>
<sequence>MRIGIDGRAAKWYRGTGIGTYTHELIRSLNAIDNTNKYLIFMPKCDSLNNLNNNFSIQNVESNETYDNFWDEIKVPNILNNSDMEIYHVPQNGIGISENINCKKVITLHDIIPLRMPETVSDRYLRIFNDELPGILENCDGIITVSEFSKNDIAKEFNFPKENIYVTPLAAEEIYRPLSKCQCKKIISEKYHIDDNFILYVGGFSPRKNILGLIDAYSKLPYNTIEKTKLVVIGKKGQSYFKYKERAEKLGVSSNVIFTGFIPLEDMPLFYNATEVLVYPSFYEGFGLPPLECMACGTPVIVSNVTSLPEVCYESALLIDPNNIDELSYDIQRVLENSVLKLTMVNKSLKRSSKYSWNKTAYETINAYKSILTENKTSIK</sequence>
<evidence type="ECO:0000313" key="8">
    <source>
        <dbReference type="Proteomes" id="UP000473681"/>
    </source>
</evidence>